<proteinExistence type="predicted"/>
<reference evidence="2 4" key="2">
    <citation type="journal article" date="2014" name="BMC Genomics">
        <title>An improved genome release (version Mt4.0) for the model legume Medicago truncatula.</title>
        <authorList>
            <person name="Tang H."/>
            <person name="Krishnakumar V."/>
            <person name="Bidwell S."/>
            <person name="Rosen B."/>
            <person name="Chan A."/>
            <person name="Zhou S."/>
            <person name="Gentzbittel L."/>
            <person name="Childs K.L."/>
            <person name="Yandell M."/>
            <person name="Gundlach H."/>
            <person name="Mayer K.F."/>
            <person name="Schwartz D.C."/>
            <person name="Town C.D."/>
        </authorList>
    </citation>
    <scope>GENOME REANNOTATION</scope>
    <source>
        <strain evidence="2">A17</strain>
        <strain evidence="3 4">cv. Jemalong A17</strain>
    </source>
</reference>
<dbReference type="Proteomes" id="UP000002051">
    <property type="component" value="Chromosome 2"/>
</dbReference>
<evidence type="ECO:0000256" key="1">
    <source>
        <dbReference type="SAM" id="MobiDB-lite"/>
    </source>
</evidence>
<reference evidence="3" key="3">
    <citation type="submission" date="2015-04" db="UniProtKB">
        <authorList>
            <consortium name="EnsemblPlants"/>
        </authorList>
    </citation>
    <scope>IDENTIFICATION</scope>
    <source>
        <strain evidence="3">cv. Jemalong A17</strain>
    </source>
</reference>
<feature type="region of interest" description="Disordered" evidence="1">
    <location>
        <begin position="1"/>
        <end position="78"/>
    </location>
</feature>
<dbReference type="EMBL" id="CM001218">
    <property type="protein sequence ID" value="KEH38030.1"/>
    <property type="molecule type" value="Genomic_DNA"/>
</dbReference>
<evidence type="ECO:0000313" key="4">
    <source>
        <dbReference type="Proteomes" id="UP000002051"/>
    </source>
</evidence>
<dbReference type="AlphaFoldDB" id="A0A072VIP3"/>
<feature type="compositionally biased region" description="Basic and acidic residues" evidence="1">
    <location>
        <begin position="7"/>
        <end position="20"/>
    </location>
</feature>
<dbReference type="EnsemblPlants" id="KEH38030">
    <property type="protein sequence ID" value="KEH38030"/>
    <property type="gene ID" value="MTR_2g058545"/>
</dbReference>
<dbReference type="HOGENOM" id="CLU_2625658_0_0_1"/>
<organism evidence="2 4">
    <name type="scientific">Medicago truncatula</name>
    <name type="common">Barrel medic</name>
    <name type="synonym">Medicago tribuloides</name>
    <dbReference type="NCBI Taxonomy" id="3880"/>
    <lineage>
        <taxon>Eukaryota</taxon>
        <taxon>Viridiplantae</taxon>
        <taxon>Streptophyta</taxon>
        <taxon>Embryophyta</taxon>
        <taxon>Tracheophyta</taxon>
        <taxon>Spermatophyta</taxon>
        <taxon>Magnoliopsida</taxon>
        <taxon>eudicotyledons</taxon>
        <taxon>Gunneridae</taxon>
        <taxon>Pentapetalae</taxon>
        <taxon>rosids</taxon>
        <taxon>fabids</taxon>
        <taxon>Fabales</taxon>
        <taxon>Fabaceae</taxon>
        <taxon>Papilionoideae</taxon>
        <taxon>50 kb inversion clade</taxon>
        <taxon>NPAAA clade</taxon>
        <taxon>Hologalegina</taxon>
        <taxon>IRL clade</taxon>
        <taxon>Trifolieae</taxon>
        <taxon>Medicago</taxon>
    </lineage>
</organism>
<evidence type="ECO:0000313" key="2">
    <source>
        <dbReference type="EMBL" id="KEH38030.1"/>
    </source>
</evidence>
<feature type="compositionally biased region" description="Basic residues" evidence="1">
    <location>
        <begin position="21"/>
        <end position="30"/>
    </location>
</feature>
<accession>A0A072VIP3</accession>
<evidence type="ECO:0000313" key="3">
    <source>
        <dbReference type="EnsemblPlants" id="KEH38030"/>
    </source>
</evidence>
<gene>
    <name evidence="2" type="ordered locus">MTR_2g058545</name>
</gene>
<reference evidence="2 4" key="1">
    <citation type="journal article" date="2011" name="Nature">
        <title>The Medicago genome provides insight into the evolution of rhizobial symbioses.</title>
        <authorList>
            <person name="Young N.D."/>
            <person name="Debelle F."/>
            <person name="Oldroyd G.E."/>
            <person name="Geurts R."/>
            <person name="Cannon S.B."/>
            <person name="Udvardi M.K."/>
            <person name="Benedito V.A."/>
            <person name="Mayer K.F."/>
            <person name="Gouzy J."/>
            <person name="Schoof H."/>
            <person name="Van de Peer Y."/>
            <person name="Proost S."/>
            <person name="Cook D.R."/>
            <person name="Meyers B.C."/>
            <person name="Spannagl M."/>
            <person name="Cheung F."/>
            <person name="De Mita S."/>
            <person name="Krishnakumar V."/>
            <person name="Gundlach H."/>
            <person name="Zhou S."/>
            <person name="Mudge J."/>
            <person name="Bharti A.K."/>
            <person name="Murray J.D."/>
            <person name="Naoumkina M.A."/>
            <person name="Rosen B."/>
            <person name="Silverstein K.A."/>
            <person name="Tang H."/>
            <person name="Rombauts S."/>
            <person name="Zhao P.X."/>
            <person name="Zhou P."/>
            <person name="Barbe V."/>
            <person name="Bardou P."/>
            <person name="Bechner M."/>
            <person name="Bellec A."/>
            <person name="Berger A."/>
            <person name="Berges H."/>
            <person name="Bidwell S."/>
            <person name="Bisseling T."/>
            <person name="Choisne N."/>
            <person name="Couloux A."/>
            <person name="Denny R."/>
            <person name="Deshpande S."/>
            <person name="Dai X."/>
            <person name="Doyle J.J."/>
            <person name="Dudez A.M."/>
            <person name="Farmer A.D."/>
            <person name="Fouteau S."/>
            <person name="Franken C."/>
            <person name="Gibelin C."/>
            <person name="Gish J."/>
            <person name="Goldstein S."/>
            <person name="Gonzalez A.J."/>
            <person name="Green P.J."/>
            <person name="Hallab A."/>
            <person name="Hartog M."/>
            <person name="Hua A."/>
            <person name="Humphray S.J."/>
            <person name="Jeong D.H."/>
            <person name="Jing Y."/>
            <person name="Jocker A."/>
            <person name="Kenton S.M."/>
            <person name="Kim D.J."/>
            <person name="Klee K."/>
            <person name="Lai H."/>
            <person name="Lang C."/>
            <person name="Lin S."/>
            <person name="Macmil S.L."/>
            <person name="Magdelenat G."/>
            <person name="Matthews L."/>
            <person name="McCorrison J."/>
            <person name="Monaghan E.L."/>
            <person name="Mun J.H."/>
            <person name="Najar F.Z."/>
            <person name="Nicholson C."/>
            <person name="Noirot C."/>
            <person name="O'Bleness M."/>
            <person name="Paule C.R."/>
            <person name="Poulain J."/>
            <person name="Prion F."/>
            <person name="Qin B."/>
            <person name="Qu C."/>
            <person name="Retzel E.F."/>
            <person name="Riddle C."/>
            <person name="Sallet E."/>
            <person name="Samain S."/>
            <person name="Samson N."/>
            <person name="Sanders I."/>
            <person name="Saurat O."/>
            <person name="Scarpelli C."/>
            <person name="Schiex T."/>
            <person name="Segurens B."/>
            <person name="Severin A.J."/>
            <person name="Sherrier D.J."/>
            <person name="Shi R."/>
            <person name="Sims S."/>
            <person name="Singer S.R."/>
            <person name="Sinharoy S."/>
            <person name="Sterck L."/>
            <person name="Viollet A."/>
            <person name="Wang B.B."/>
            <person name="Wang K."/>
            <person name="Wang M."/>
            <person name="Wang X."/>
            <person name="Warfsmann J."/>
            <person name="Weissenbach J."/>
            <person name="White D.D."/>
            <person name="White J.D."/>
            <person name="Wiley G.B."/>
            <person name="Wincker P."/>
            <person name="Xing Y."/>
            <person name="Yang L."/>
            <person name="Yao Z."/>
            <person name="Ying F."/>
            <person name="Zhai J."/>
            <person name="Zhou L."/>
            <person name="Zuber A."/>
            <person name="Denarie J."/>
            <person name="Dixon R.A."/>
            <person name="May G.D."/>
            <person name="Schwartz D.C."/>
            <person name="Rogers J."/>
            <person name="Quetier F."/>
            <person name="Town C.D."/>
            <person name="Roe B.A."/>
        </authorList>
    </citation>
    <scope>NUCLEOTIDE SEQUENCE [LARGE SCALE GENOMIC DNA]</scope>
    <source>
        <strain evidence="2">A17</strain>
        <strain evidence="3 4">cv. Jemalong A17</strain>
    </source>
</reference>
<feature type="compositionally biased region" description="Basic and acidic residues" evidence="1">
    <location>
        <begin position="49"/>
        <end position="65"/>
    </location>
</feature>
<keyword evidence="4" id="KW-1185">Reference proteome</keyword>
<protein>
    <submittedName>
        <fullName evidence="2 3">Uncharacterized protein</fullName>
    </submittedName>
</protein>
<name>A0A072VIP3_MEDTR</name>
<sequence length="78" mass="9295">MEPEEEENRRMNLNRGDRNGAHRKKKRRSRRPEEEEEFEIASMRVPQIRTREGKEKPKREKEKPGIFRSLSFSAAISG</sequence>